<protein>
    <submittedName>
        <fullName evidence="3">Ovule protein</fullName>
    </submittedName>
</protein>
<keyword evidence="2" id="KW-1185">Reference proteome</keyword>
<dbReference type="Proteomes" id="UP000279833">
    <property type="component" value="Unassembled WGS sequence"/>
</dbReference>
<reference evidence="1 2" key="2">
    <citation type="submission" date="2018-11" db="EMBL/GenBank/DDBJ databases">
        <authorList>
            <consortium name="Pathogen Informatics"/>
        </authorList>
    </citation>
    <scope>NUCLEOTIDE SEQUENCE [LARGE SCALE GENOMIC DNA]</scope>
    <source>
        <strain evidence="1">Dakar</strain>
        <strain evidence="2">Dakar, Senegal</strain>
    </source>
</reference>
<reference evidence="3" key="1">
    <citation type="submission" date="2016-06" db="UniProtKB">
        <authorList>
            <consortium name="WormBaseParasite"/>
        </authorList>
    </citation>
    <scope>IDENTIFICATION</scope>
</reference>
<accession>A0A183KW62</accession>
<sequence length="71" mass="8691">MEQLNQYQSQYPMNMTMMMMMMMMMKAPTVQFSSNQFHTDLEYYDWLNLLEIKVQLLLLFPNLLLIVQKKF</sequence>
<evidence type="ECO:0000313" key="2">
    <source>
        <dbReference type="Proteomes" id="UP000279833"/>
    </source>
</evidence>
<dbReference type="EMBL" id="UZAK01042288">
    <property type="protein sequence ID" value="VDP68719.1"/>
    <property type="molecule type" value="Genomic_DNA"/>
</dbReference>
<dbReference type="AlphaFoldDB" id="A0A183KW62"/>
<organism evidence="3">
    <name type="scientific">Schistosoma curassoni</name>
    <dbReference type="NCBI Taxonomy" id="6186"/>
    <lineage>
        <taxon>Eukaryota</taxon>
        <taxon>Metazoa</taxon>
        <taxon>Spiralia</taxon>
        <taxon>Lophotrochozoa</taxon>
        <taxon>Platyhelminthes</taxon>
        <taxon>Trematoda</taxon>
        <taxon>Digenea</taxon>
        <taxon>Strigeidida</taxon>
        <taxon>Schistosomatoidea</taxon>
        <taxon>Schistosomatidae</taxon>
        <taxon>Schistosoma</taxon>
    </lineage>
</organism>
<proteinExistence type="predicted"/>
<evidence type="ECO:0000313" key="1">
    <source>
        <dbReference type="EMBL" id="VDP68719.1"/>
    </source>
</evidence>
<name>A0A183KW62_9TREM</name>
<gene>
    <name evidence="1" type="ORF">SCUD_LOCUS19306</name>
</gene>
<dbReference type="WBParaSite" id="SCUD_0001930901-mRNA-1">
    <property type="protein sequence ID" value="SCUD_0001930901-mRNA-1"/>
    <property type="gene ID" value="SCUD_0001930901"/>
</dbReference>
<evidence type="ECO:0000313" key="3">
    <source>
        <dbReference type="WBParaSite" id="SCUD_0001930901-mRNA-1"/>
    </source>
</evidence>